<dbReference type="InterPro" id="IPR025997">
    <property type="entry name" value="SBP_2_dom"/>
</dbReference>
<evidence type="ECO:0000313" key="4">
    <source>
        <dbReference type="EMBL" id="BAM00008.1"/>
    </source>
</evidence>
<gene>
    <name evidence="4" type="ordered locus">CLDAP_19680</name>
</gene>
<evidence type="ECO:0000313" key="5">
    <source>
        <dbReference type="Proteomes" id="UP000007880"/>
    </source>
</evidence>
<dbReference type="InterPro" id="IPR050555">
    <property type="entry name" value="Bact_Solute-Bind_Prot2"/>
</dbReference>
<dbReference type="EMBL" id="AP012337">
    <property type="protein sequence ID" value="BAM00008.1"/>
    <property type="molecule type" value="Genomic_DNA"/>
</dbReference>
<dbReference type="Gene3D" id="3.40.50.2300">
    <property type="match status" value="2"/>
</dbReference>
<dbReference type="PROSITE" id="PS51257">
    <property type="entry name" value="PROKAR_LIPOPROTEIN"/>
    <property type="match status" value="1"/>
</dbReference>
<protein>
    <recommendedName>
        <fullName evidence="3">Periplasmic binding protein domain-containing protein</fullName>
    </recommendedName>
</protein>
<dbReference type="HOGENOM" id="CLU_037628_3_5_0"/>
<sequence length="350" mass="36831">MPISTKVRSIQLLAILLILSLLLSACTVTIPVTPTAGQAGAGEATSGKWCSGVNIVFFPGGPAGGVFANNVYNGARQAEADLGPTVQYVFSDWDPQKMIAQFKEAMATKPDGIAVMGHPGDDAFLPLIDEARAQGIIVTSQNTELPAALAKYQSEGFGYVGAVNYTAGYKLGKEIIRRYGFGEGDRAMVWGLLSQPSRGERTKGVIDALEEAGMTVDYFEIDAATNADPAAGTPTFTGYVSANPDVKLVVTDHGGLTATLETYLKAAGKGPDDIVGAGFDLSPATIAAIRGGWTDLVIDQQPWLQGYLPILQICLTKVYGFSGLVIDTGGGFADKSNIEFLAPLAEKEIR</sequence>
<name>I0I420_CALAS</name>
<evidence type="ECO:0000256" key="2">
    <source>
        <dbReference type="ARBA" id="ARBA00007639"/>
    </source>
</evidence>
<dbReference type="STRING" id="926550.CLDAP_19680"/>
<dbReference type="eggNOG" id="COG1879">
    <property type="taxonomic scope" value="Bacteria"/>
</dbReference>
<dbReference type="PANTHER" id="PTHR30036">
    <property type="entry name" value="D-XYLOSE-BINDING PERIPLASMIC PROTEIN"/>
    <property type="match status" value="1"/>
</dbReference>
<dbReference type="RefSeq" id="WP_014433243.1">
    <property type="nucleotide sequence ID" value="NC_017079.1"/>
</dbReference>
<evidence type="ECO:0000256" key="1">
    <source>
        <dbReference type="ARBA" id="ARBA00004196"/>
    </source>
</evidence>
<dbReference type="PANTHER" id="PTHR30036:SF7">
    <property type="entry name" value="ABC TRANSPORTER PERIPLASMIC-BINDING PROTEIN YPHF"/>
    <property type="match status" value="1"/>
</dbReference>
<dbReference type="Pfam" id="PF13407">
    <property type="entry name" value="Peripla_BP_4"/>
    <property type="match status" value="1"/>
</dbReference>
<dbReference type="Proteomes" id="UP000007880">
    <property type="component" value="Chromosome"/>
</dbReference>
<organism evidence="4 5">
    <name type="scientific">Caldilinea aerophila (strain DSM 14535 / JCM 11387 / NBRC 104270 / STL-6-O1)</name>
    <dbReference type="NCBI Taxonomy" id="926550"/>
    <lineage>
        <taxon>Bacteria</taxon>
        <taxon>Bacillati</taxon>
        <taxon>Chloroflexota</taxon>
        <taxon>Caldilineae</taxon>
        <taxon>Caldilineales</taxon>
        <taxon>Caldilineaceae</taxon>
        <taxon>Caldilinea</taxon>
    </lineage>
</organism>
<dbReference type="AlphaFoldDB" id="I0I420"/>
<keyword evidence="5" id="KW-1185">Reference proteome</keyword>
<evidence type="ECO:0000259" key="3">
    <source>
        <dbReference type="Pfam" id="PF13407"/>
    </source>
</evidence>
<dbReference type="SUPFAM" id="SSF53822">
    <property type="entry name" value="Periplasmic binding protein-like I"/>
    <property type="match status" value="1"/>
</dbReference>
<proteinExistence type="inferred from homology"/>
<dbReference type="GO" id="GO:0030246">
    <property type="term" value="F:carbohydrate binding"/>
    <property type="evidence" value="ECO:0007669"/>
    <property type="project" value="TreeGrafter"/>
</dbReference>
<accession>I0I420</accession>
<feature type="domain" description="Periplasmic binding protein" evidence="3">
    <location>
        <begin position="58"/>
        <end position="310"/>
    </location>
</feature>
<dbReference type="CDD" id="cd19966">
    <property type="entry name" value="PBP1_ABC_sugar_binding-like"/>
    <property type="match status" value="1"/>
</dbReference>
<dbReference type="KEGG" id="cap:CLDAP_19680"/>
<dbReference type="InterPro" id="IPR028082">
    <property type="entry name" value="Peripla_BP_I"/>
</dbReference>
<dbReference type="OrthoDB" id="569491at2"/>
<comment type="subcellular location">
    <subcellularLocation>
        <location evidence="1">Cell envelope</location>
    </subcellularLocation>
</comment>
<comment type="similarity">
    <text evidence="2">Belongs to the bacterial solute-binding protein 2 family.</text>
</comment>
<reference evidence="4 5" key="1">
    <citation type="submission" date="2012-02" db="EMBL/GenBank/DDBJ databases">
        <title>Complete genome sequence of Caldilinea aerophila DSM 14535 (= NBRC 102666).</title>
        <authorList>
            <person name="Oguchi A."/>
            <person name="Hosoyama A."/>
            <person name="Sekine M."/>
            <person name="Fukai R."/>
            <person name="Kato Y."/>
            <person name="Nakamura S."/>
            <person name="Hanada S."/>
            <person name="Yamazaki S."/>
            <person name="Fujita N."/>
        </authorList>
    </citation>
    <scope>NUCLEOTIDE SEQUENCE [LARGE SCALE GENOMIC DNA]</scope>
    <source>
        <strain evidence="5">DSM 14535 / JCM 11387 / NBRC 104270 / STL-6-O1</strain>
    </source>
</reference>
<dbReference type="GO" id="GO:0030288">
    <property type="term" value="C:outer membrane-bounded periplasmic space"/>
    <property type="evidence" value="ECO:0007669"/>
    <property type="project" value="TreeGrafter"/>
</dbReference>